<dbReference type="Proteomes" id="UP000266841">
    <property type="component" value="Unassembled WGS sequence"/>
</dbReference>
<dbReference type="AlphaFoldDB" id="K0RHC0"/>
<feature type="compositionally biased region" description="Basic and acidic residues" evidence="1">
    <location>
        <begin position="351"/>
        <end position="360"/>
    </location>
</feature>
<gene>
    <name evidence="2" type="ORF">THAOC_35333</name>
</gene>
<feature type="region of interest" description="Disordered" evidence="1">
    <location>
        <begin position="1"/>
        <end position="36"/>
    </location>
</feature>
<sequence>MDDTFGSSSNNLAANLESHPRQPQKKNKKRKRQKLSPVDVYRVEIADKYRKLHHACSKQLHREAKLVKSFECQKIVRSIKSAKDSVDGDGGVRTKSEERLRSLEGKLVRTKSVNLDALVQTALKRLGVTNLDPNIHGNDVEESVANPTDQEQFYLQLTETMLRHKRLSSAMDELNGKVSDFRQWSKRREGLLLGKGDQDLDHQDRKATTKNRKKQKQGTKSTNETLIVAGGFHGRKRGLDLGGHEGASGIFIGSLSGVAANYVNEWSGTEGDFDEHFEFETKKKKNRPGQRSRKAKALAIEAKKAGKTWDSSINWREKREEKLENSERSCGKHNHRGGAPNSPETTGNDVLGKEWKDEGNSHPSWAAANANKPTIQVFEGKKITFD</sequence>
<dbReference type="OMA" id="AHKQIVP"/>
<feature type="compositionally biased region" description="Basic and acidic residues" evidence="1">
    <location>
        <begin position="319"/>
        <end position="330"/>
    </location>
</feature>
<dbReference type="OrthoDB" id="49090at2759"/>
<protein>
    <recommendedName>
        <fullName evidence="4">Bud22 domain-containing protein</fullName>
    </recommendedName>
</protein>
<feature type="region of interest" description="Disordered" evidence="1">
    <location>
        <begin position="195"/>
        <end position="222"/>
    </location>
</feature>
<accession>K0RHC0</accession>
<feature type="compositionally biased region" description="Basic residues" evidence="1">
    <location>
        <begin position="208"/>
        <end position="217"/>
    </location>
</feature>
<evidence type="ECO:0000313" key="2">
    <source>
        <dbReference type="EMBL" id="EJK46022.1"/>
    </source>
</evidence>
<evidence type="ECO:0000313" key="3">
    <source>
        <dbReference type="Proteomes" id="UP000266841"/>
    </source>
</evidence>
<dbReference type="eggNOG" id="ENOG502T77V">
    <property type="taxonomic scope" value="Eukaryota"/>
</dbReference>
<evidence type="ECO:0008006" key="4">
    <source>
        <dbReference type="Google" id="ProtNLM"/>
    </source>
</evidence>
<feature type="region of interest" description="Disordered" evidence="1">
    <location>
        <begin position="319"/>
        <end position="372"/>
    </location>
</feature>
<feature type="compositionally biased region" description="Basic residues" evidence="1">
    <location>
        <begin position="22"/>
        <end position="34"/>
    </location>
</feature>
<comment type="caution">
    <text evidence="2">The sequence shown here is derived from an EMBL/GenBank/DDBJ whole genome shotgun (WGS) entry which is preliminary data.</text>
</comment>
<feature type="compositionally biased region" description="Basic and acidic residues" evidence="1">
    <location>
        <begin position="195"/>
        <end position="207"/>
    </location>
</feature>
<dbReference type="EMBL" id="AGNL01048061">
    <property type="protein sequence ID" value="EJK46022.1"/>
    <property type="molecule type" value="Genomic_DNA"/>
</dbReference>
<evidence type="ECO:0000256" key="1">
    <source>
        <dbReference type="SAM" id="MobiDB-lite"/>
    </source>
</evidence>
<feature type="compositionally biased region" description="Low complexity" evidence="1">
    <location>
        <begin position="7"/>
        <end position="16"/>
    </location>
</feature>
<organism evidence="2 3">
    <name type="scientific">Thalassiosira oceanica</name>
    <name type="common">Marine diatom</name>
    <dbReference type="NCBI Taxonomy" id="159749"/>
    <lineage>
        <taxon>Eukaryota</taxon>
        <taxon>Sar</taxon>
        <taxon>Stramenopiles</taxon>
        <taxon>Ochrophyta</taxon>
        <taxon>Bacillariophyta</taxon>
        <taxon>Coscinodiscophyceae</taxon>
        <taxon>Thalassiosirophycidae</taxon>
        <taxon>Thalassiosirales</taxon>
        <taxon>Thalassiosiraceae</taxon>
        <taxon>Thalassiosira</taxon>
    </lineage>
</organism>
<proteinExistence type="predicted"/>
<keyword evidence="3" id="KW-1185">Reference proteome</keyword>
<name>K0RHC0_THAOC</name>
<reference evidence="2 3" key="1">
    <citation type="journal article" date="2012" name="Genome Biol.">
        <title>Genome and low-iron response of an oceanic diatom adapted to chronic iron limitation.</title>
        <authorList>
            <person name="Lommer M."/>
            <person name="Specht M."/>
            <person name="Roy A.S."/>
            <person name="Kraemer L."/>
            <person name="Andreson R."/>
            <person name="Gutowska M.A."/>
            <person name="Wolf J."/>
            <person name="Bergner S.V."/>
            <person name="Schilhabel M.B."/>
            <person name="Klostermeier U.C."/>
            <person name="Beiko R.G."/>
            <person name="Rosenstiel P."/>
            <person name="Hippler M."/>
            <person name="Laroche J."/>
        </authorList>
    </citation>
    <scope>NUCLEOTIDE SEQUENCE [LARGE SCALE GENOMIC DNA]</scope>
    <source>
        <strain evidence="2 3">CCMP1005</strain>
    </source>
</reference>